<keyword evidence="1" id="KW-0812">Transmembrane</keyword>
<dbReference type="Proteomes" id="UP000199645">
    <property type="component" value="Unassembled WGS sequence"/>
</dbReference>
<feature type="transmembrane region" description="Helical" evidence="1">
    <location>
        <begin position="91"/>
        <end position="111"/>
    </location>
</feature>
<name>A0A1I2GBH3_9ACTN</name>
<dbReference type="SUPFAM" id="SSF55073">
    <property type="entry name" value="Nucleotide cyclase"/>
    <property type="match status" value="1"/>
</dbReference>
<dbReference type="AlphaFoldDB" id="A0A1I2GBH3"/>
<feature type="domain" description="GGDEF" evidence="2">
    <location>
        <begin position="338"/>
        <end position="472"/>
    </location>
</feature>
<feature type="transmembrane region" description="Helical" evidence="1">
    <location>
        <begin position="214"/>
        <end position="233"/>
    </location>
</feature>
<accession>A0A1I2GBH3</accession>
<dbReference type="OrthoDB" id="23692at2"/>
<dbReference type="GO" id="GO:0005886">
    <property type="term" value="C:plasma membrane"/>
    <property type="evidence" value="ECO:0007669"/>
    <property type="project" value="TreeGrafter"/>
</dbReference>
<evidence type="ECO:0000313" key="3">
    <source>
        <dbReference type="EMBL" id="SFF14469.1"/>
    </source>
</evidence>
<dbReference type="InterPro" id="IPR050469">
    <property type="entry name" value="Diguanylate_Cyclase"/>
</dbReference>
<dbReference type="Gene3D" id="3.30.70.270">
    <property type="match status" value="1"/>
</dbReference>
<dbReference type="NCBIfam" id="TIGR00254">
    <property type="entry name" value="GGDEF"/>
    <property type="match status" value="1"/>
</dbReference>
<dbReference type="PROSITE" id="PS50887">
    <property type="entry name" value="GGDEF"/>
    <property type="match status" value="1"/>
</dbReference>
<feature type="transmembrane region" description="Helical" evidence="1">
    <location>
        <begin position="281"/>
        <end position="302"/>
    </location>
</feature>
<feature type="transmembrane region" description="Helical" evidence="1">
    <location>
        <begin position="61"/>
        <end position="79"/>
    </location>
</feature>
<feature type="transmembrane region" description="Helical" evidence="1">
    <location>
        <begin position="7"/>
        <end position="25"/>
    </location>
</feature>
<protein>
    <submittedName>
        <fullName evidence="3">Diguanylate cyclase (GGDEF) domain-containing protein</fullName>
    </submittedName>
</protein>
<keyword evidence="1" id="KW-1133">Transmembrane helix</keyword>
<dbReference type="FunFam" id="3.30.70.270:FF:000001">
    <property type="entry name" value="Diguanylate cyclase domain protein"/>
    <property type="match status" value="1"/>
</dbReference>
<dbReference type="RefSeq" id="WP_093615440.1">
    <property type="nucleotide sequence ID" value="NZ_BOMT01000024.1"/>
</dbReference>
<feature type="transmembrane region" description="Helical" evidence="1">
    <location>
        <begin position="123"/>
        <end position="146"/>
    </location>
</feature>
<feature type="transmembrane region" description="Helical" evidence="1">
    <location>
        <begin position="254"/>
        <end position="275"/>
    </location>
</feature>
<evidence type="ECO:0000259" key="2">
    <source>
        <dbReference type="PROSITE" id="PS50887"/>
    </source>
</evidence>
<proteinExistence type="predicted"/>
<dbReference type="InterPro" id="IPR043128">
    <property type="entry name" value="Rev_trsase/Diguanyl_cyclase"/>
</dbReference>
<dbReference type="GO" id="GO:1902201">
    <property type="term" value="P:negative regulation of bacterial-type flagellum-dependent cell motility"/>
    <property type="evidence" value="ECO:0007669"/>
    <property type="project" value="TreeGrafter"/>
</dbReference>
<keyword evidence="4" id="KW-1185">Reference proteome</keyword>
<gene>
    <name evidence="3" type="ORF">SAMN05421541_106375</name>
</gene>
<sequence>MKRTGWWAYIVFAVGVLTAYTIALVTATPVAVTGVLSLTAMVGGITAMLHGIRRYGSASWWPWLLIAAQLLVTATPLLPPSVLAGAPHPGAADALLLASTAVGALSLLLVLRRRTPGWDLPGVVDAAILTVAAGLVSWVYVIAPAVGGAVDLTARTVVAAYPLSDLLLATLGARLLLDAGPKPVAVRCMTGYLALIIVPDTISSIAAFSGDHRWMPVAYFLWTASTLLLGLTGMHPSLRDVDARAATTTPDLSATRLVALALASLVAPATLLIQYLRGAPLHVPVVVACCSLLFLLVIARLAGLVVTQRRMAATDELTGLRTRRHFRAALNSPARQRSATAVLLLDIDHFKSVNDTYGHDGGDRVLREVAHRLSVAVGSEGVLARYGGEEFAVLLPNASPEQARAVADRIHTAVRDTPVLVGPDTAITVTASVGVACCPADGTEPRQLTILADQRLYQAKAAGRDRVADYSTPVVAVAA</sequence>
<organism evidence="3 4">
    <name type="scientific">Actinoplanes philippinensis</name>
    <dbReference type="NCBI Taxonomy" id="35752"/>
    <lineage>
        <taxon>Bacteria</taxon>
        <taxon>Bacillati</taxon>
        <taxon>Actinomycetota</taxon>
        <taxon>Actinomycetes</taxon>
        <taxon>Micromonosporales</taxon>
        <taxon>Micromonosporaceae</taxon>
        <taxon>Actinoplanes</taxon>
    </lineage>
</organism>
<reference evidence="3 4" key="1">
    <citation type="submission" date="2016-10" db="EMBL/GenBank/DDBJ databases">
        <authorList>
            <person name="de Groot N.N."/>
        </authorList>
    </citation>
    <scope>NUCLEOTIDE SEQUENCE [LARGE SCALE GENOMIC DNA]</scope>
    <source>
        <strain evidence="3 4">DSM 43019</strain>
    </source>
</reference>
<feature type="transmembrane region" description="Helical" evidence="1">
    <location>
        <begin position="158"/>
        <end position="177"/>
    </location>
</feature>
<dbReference type="GO" id="GO:0052621">
    <property type="term" value="F:diguanylate cyclase activity"/>
    <property type="evidence" value="ECO:0007669"/>
    <property type="project" value="TreeGrafter"/>
</dbReference>
<dbReference type="EMBL" id="FONV01000006">
    <property type="protein sequence ID" value="SFF14469.1"/>
    <property type="molecule type" value="Genomic_DNA"/>
</dbReference>
<keyword evidence="1" id="KW-0472">Membrane</keyword>
<dbReference type="SMART" id="SM00267">
    <property type="entry name" value="GGDEF"/>
    <property type="match status" value="1"/>
</dbReference>
<dbReference type="GO" id="GO:0043709">
    <property type="term" value="P:cell adhesion involved in single-species biofilm formation"/>
    <property type="evidence" value="ECO:0007669"/>
    <property type="project" value="TreeGrafter"/>
</dbReference>
<evidence type="ECO:0000256" key="1">
    <source>
        <dbReference type="SAM" id="Phobius"/>
    </source>
</evidence>
<dbReference type="STRING" id="35752.SAMN05421541_106375"/>
<feature type="transmembrane region" description="Helical" evidence="1">
    <location>
        <begin position="189"/>
        <end position="208"/>
    </location>
</feature>
<dbReference type="PANTHER" id="PTHR45138">
    <property type="entry name" value="REGULATORY COMPONENTS OF SENSORY TRANSDUCTION SYSTEM"/>
    <property type="match status" value="1"/>
</dbReference>
<dbReference type="InterPro" id="IPR000160">
    <property type="entry name" value="GGDEF_dom"/>
</dbReference>
<evidence type="ECO:0000313" key="4">
    <source>
        <dbReference type="Proteomes" id="UP000199645"/>
    </source>
</evidence>
<feature type="transmembrane region" description="Helical" evidence="1">
    <location>
        <begin position="31"/>
        <end position="49"/>
    </location>
</feature>
<dbReference type="PANTHER" id="PTHR45138:SF24">
    <property type="entry name" value="DIGUANYLATE CYCLASE DGCC-RELATED"/>
    <property type="match status" value="1"/>
</dbReference>
<dbReference type="InterPro" id="IPR029787">
    <property type="entry name" value="Nucleotide_cyclase"/>
</dbReference>
<dbReference type="Pfam" id="PF00990">
    <property type="entry name" value="GGDEF"/>
    <property type="match status" value="1"/>
</dbReference>
<dbReference type="CDD" id="cd01949">
    <property type="entry name" value="GGDEF"/>
    <property type="match status" value="1"/>
</dbReference>